<dbReference type="EMBL" id="SMAB01000010">
    <property type="protein sequence ID" value="TCS82119.1"/>
    <property type="molecule type" value="Genomic_DNA"/>
</dbReference>
<comment type="caution">
    <text evidence="2">The sequence shown here is derived from an EMBL/GenBank/DDBJ whole genome shotgun (WGS) entry which is preliminary data.</text>
</comment>
<dbReference type="Pfam" id="PF01865">
    <property type="entry name" value="PhoU_div"/>
    <property type="match status" value="1"/>
</dbReference>
<organism evidence="2 3">
    <name type="scientific">Tepidibacillus fermentans</name>
    <dbReference type="NCBI Taxonomy" id="1281767"/>
    <lineage>
        <taxon>Bacteria</taxon>
        <taxon>Bacillati</taxon>
        <taxon>Bacillota</taxon>
        <taxon>Bacilli</taxon>
        <taxon>Bacillales</taxon>
        <taxon>Bacillaceae</taxon>
        <taxon>Tepidibacillus</taxon>
    </lineage>
</organism>
<accession>A0A4R3KGH4</accession>
<evidence type="ECO:0008006" key="4">
    <source>
        <dbReference type="Google" id="ProtNLM"/>
    </source>
</evidence>
<dbReference type="PANTHER" id="PTHR37298">
    <property type="entry name" value="UPF0111 PROTEIN YKAA"/>
    <property type="match status" value="1"/>
</dbReference>
<dbReference type="InterPro" id="IPR052912">
    <property type="entry name" value="UPF0111_domain"/>
</dbReference>
<dbReference type="Gene3D" id="1.20.58.220">
    <property type="entry name" value="Phosphate transport system protein phou homolog 2, domain 2"/>
    <property type="match status" value="1"/>
</dbReference>
<dbReference type="InterPro" id="IPR018445">
    <property type="entry name" value="Put_Phosphate_transp_reg"/>
</dbReference>
<proteinExistence type="inferred from homology"/>
<comment type="similarity">
    <text evidence="1">Belongs to the UPF0111 family.</text>
</comment>
<evidence type="ECO:0000313" key="2">
    <source>
        <dbReference type="EMBL" id="TCS82119.1"/>
    </source>
</evidence>
<dbReference type="AlphaFoldDB" id="A0A4R3KGH4"/>
<dbReference type="OrthoDB" id="9797568at2"/>
<keyword evidence="3" id="KW-1185">Reference proteome</keyword>
<protein>
    <recommendedName>
        <fullName evidence="4">DUF47 domain-containing protein</fullName>
    </recommendedName>
</protein>
<dbReference type="InterPro" id="IPR038078">
    <property type="entry name" value="PhoU-like_sf"/>
</dbReference>
<sequence>MLFTSKKDKFLEMLLSIAKNLEDAAHYFVDFKIHNEEDLKEFQKTMKEYEKNGDSIIHHLIVTLNKSFITPIEREDILELAMKMDDVLDGFERCASRLDMYNITLADQYMVTFVDKIYESSKEVVRAAELLSEKKLMDIRPHVIKINDYESECDDLLRDSIKQLFLREKDPIKVIQYKEIYETLESISDSCEDVGNTLETIIMRNA</sequence>
<name>A0A4R3KGH4_9BACI</name>
<evidence type="ECO:0000313" key="3">
    <source>
        <dbReference type="Proteomes" id="UP000295788"/>
    </source>
</evidence>
<dbReference type="PANTHER" id="PTHR37298:SF1">
    <property type="entry name" value="UPF0111 PROTEIN YKAA"/>
    <property type="match status" value="1"/>
</dbReference>
<evidence type="ECO:0000256" key="1">
    <source>
        <dbReference type="ARBA" id="ARBA00008591"/>
    </source>
</evidence>
<reference evidence="2 3" key="1">
    <citation type="submission" date="2019-03" db="EMBL/GenBank/DDBJ databases">
        <title>Genomic Encyclopedia of Type Strains, Phase IV (KMG-IV): sequencing the most valuable type-strain genomes for metagenomic binning, comparative biology and taxonomic classification.</title>
        <authorList>
            <person name="Goeker M."/>
        </authorList>
    </citation>
    <scope>NUCLEOTIDE SEQUENCE [LARGE SCALE GENOMIC DNA]</scope>
    <source>
        <strain evidence="2 3">DSM 23802</strain>
    </source>
</reference>
<dbReference type="Proteomes" id="UP000295788">
    <property type="component" value="Unassembled WGS sequence"/>
</dbReference>
<gene>
    <name evidence="2" type="ORF">EDD72_11055</name>
</gene>
<dbReference type="RefSeq" id="WP_132768975.1">
    <property type="nucleotide sequence ID" value="NZ_SMAB01000010.1"/>
</dbReference>